<dbReference type="Proteomes" id="UP001353858">
    <property type="component" value="Unassembled WGS sequence"/>
</dbReference>
<dbReference type="SUPFAM" id="SSF50630">
    <property type="entry name" value="Acid proteases"/>
    <property type="match status" value="1"/>
</dbReference>
<dbReference type="AlphaFoldDB" id="A0AAN7SJZ6"/>
<accession>A0AAN7SJZ6</accession>
<proteinExistence type="predicted"/>
<dbReference type="EMBL" id="JARPUR010000002">
    <property type="protein sequence ID" value="KAK4883379.1"/>
    <property type="molecule type" value="Genomic_DNA"/>
</dbReference>
<comment type="caution">
    <text evidence="1">The sequence shown here is derived from an EMBL/GenBank/DDBJ whole genome shotgun (WGS) entry which is preliminary data.</text>
</comment>
<sequence length="290" mass="32683">MLSSSCNQLRKTMLYCLPSTTERRSNVKKNTEAHVVQESVEVKDNTARVALVSPYTVKFEYNVTDENHTLCKYSLTALVDSGSLIKKKYIPVELITSYDKDQSFTGINGSKLNIFGAILQEIRIHKISISILFYVVPNDTMSYPSILGRDFISLPNIEISFSNGLEIIEKDTNVYDNVNDINISVDIDCSSDLKMNEDFDFSVVSQGRLNAFLTLSIHANMDISSDKVIEGAWTLHQMDTTSNRHNAETWTQHRNELLDTLPKRDTTPKSVVGHIVQCGHKAEKQQIDAL</sequence>
<reference evidence="2" key="1">
    <citation type="submission" date="2023-01" db="EMBL/GenBank/DDBJ databases">
        <title>Key to firefly adult light organ development and bioluminescence: homeobox transcription factors regulate luciferase expression and transportation to peroxisome.</title>
        <authorList>
            <person name="Fu X."/>
        </authorList>
    </citation>
    <scope>NUCLEOTIDE SEQUENCE [LARGE SCALE GENOMIC DNA]</scope>
</reference>
<dbReference type="InterPro" id="IPR021109">
    <property type="entry name" value="Peptidase_aspartic_dom_sf"/>
</dbReference>
<protein>
    <submittedName>
        <fullName evidence="1">Uncharacterized protein</fullName>
    </submittedName>
</protein>
<gene>
    <name evidence="1" type="ORF">RN001_006698</name>
</gene>
<evidence type="ECO:0000313" key="1">
    <source>
        <dbReference type="EMBL" id="KAK4883379.1"/>
    </source>
</evidence>
<keyword evidence="2" id="KW-1185">Reference proteome</keyword>
<organism evidence="1 2">
    <name type="scientific">Aquatica leii</name>
    <dbReference type="NCBI Taxonomy" id="1421715"/>
    <lineage>
        <taxon>Eukaryota</taxon>
        <taxon>Metazoa</taxon>
        <taxon>Ecdysozoa</taxon>
        <taxon>Arthropoda</taxon>
        <taxon>Hexapoda</taxon>
        <taxon>Insecta</taxon>
        <taxon>Pterygota</taxon>
        <taxon>Neoptera</taxon>
        <taxon>Endopterygota</taxon>
        <taxon>Coleoptera</taxon>
        <taxon>Polyphaga</taxon>
        <taxon>Elateriformia</taxon>
        <taxon>Elateroidea</taxon>
        <taxon>Lampyridae</taxon>
        <taxon>Luciolinae</taxon>
        <taxon>Aquatica</taxon>
    </lineage>
</organism>
<evidence type="ECO:0000313" key="2">
    <source>
        <dbReference type="Proteomes" id="UP001353858"/>
    </source>
</evidence>
<dbReference type="Gene3D" id="2.40.70.10">
    <property type="entry name" value="Acid Proteases"/>
    <property type="match status" value="1"/>
</dbReference>
<dbReference type="CDD" id="cd00303">
    <property type="entry name" value="retropepsin_like"/>
    <property type="match status" value="1"/>
</dbReference>
<name>A0AAN7SJZ6_9COLE</name>